<evidence type="ECO:0000256" key="8">
    <source>
        <dbReference type="ARBA" id="ARBA00023098"/>
    </source>
</evidence>
<keyword evidence="16" id="KW-1185">Reference proteome</keyword>
<keyword evidence="8" id="KW-0443">Lipid metabolism</keyword>
<reference evidence="15 16" key="1">
    <citation type="journal article" date="2018" name="Plant J.">
        <title>Genome sequences of Chlorella sorokiniana UTEX 1602 and Micractinium conductrix SAG 241.80: implications to maltose excretion by a green alga.</title>
        <authorList>
            <person name="Arriola M.B."/>
            <person name="Velmurugan N."/>
            <person name="Zhang Y."/>
            <person name="Plunkett M.H."/>
            <person name="Hondzo H."/>
            <person name="Barney B.M."/>
        </authorList>
    </citation>
    <scope>NUCLEOTIDE SEQUENCE [LARGE SCALE GENOMIC DNA]</scope>
    <source>
        <strain evidence="16">UTEX 1602</strain>
    </source>
</reference>
<evidence type="ECO:0000256" key="3">
    <source>
        <dbReference type="ARBA" id="ARBA00019082"/>
    </source>
</evidence>
<keyword evidence="9 14" id="KW-0472">Membrane</keyword>
<evidence type="ECO:0000256" key="12">
    <source>
        <dbReference type="ARBA" id="ARBA00023315"/>
    </source>
</evidence>
<evidence type="ECO:0000256" key="4">
    <source>
        <dbReference type="ARBA" id="ARBA00022516"/>
    </source>
</evidence>
<evidence type="ECO:0000256" key="5">
    <source>
        <dbReference type="ARBA" id="ARBA00022679"/>
    </source>
</evidence>
<feature type="transmembrane region" description="Helical" evidence="14">
    <location>
        <begin position="338"/>
        <end position="359"/>
    </location>
</feature>
<name>A0A2P6TG13_CHLSO</name>
<evidence type="ECO:0000256" key="6">
    <source>
        <dbReference type="ARBA" id="ARBA00022692"/>
    </source>
</evidence>
<dbReference type="PANTHER" id="PTHR31201">
    <property type="entry name" value="OS01G0585100 PROTEIN"/>
    <property type="match status" value="1"/>
</dbReference>
<protein>
    <recommendedName>
        <fullName evidence="3">Glycerophosphocholine acyltransferase 1</fullName>
    </recommendedName>
</protein>
<comment type="subcellular location">
    <subcellularLocation>
        <location evidence="1">Membrane</location>
        <topology evidence="1">Multi-pass membrane protein</topology>
    </subcellularLocation>
</comment>
<evidence type="ECO:0000256" key="11">
    <source>
        <dbReference type="ARBA" id="ARBA00023264"/>
    </source>
</evidence>
<keyword evidence="5" id="KW-0808">Transferase</keyword>
<keyword evidence="4" id="KW-0444">Lipid biosynthesis</keyword>
<keyword evidence="7 14" id="KW-1133">Transmembrane helix</keyword>
<dbReference type="EMBL" id="LHPG02000018">
    <property type="protein sequence ID" value="PRW33056.1"/>
    <property type="molecule type" value="Genomic_DNA"/>
</dbReference>
<dbReference type="AlphaFoldDB" id="A0A2P6TG13"/>
<dbReference type="InterPro" id="IPR021261">
    <property type="entry name" value="GPCAT"/>
</dbReference>
<evidence type="ECO:0000256" key="7">
    <source>
        <dbReference type="ARBA" id="ARBA00022989"/>
    </source>
</evidence>
<dbReference type="Pfam" id="PF10998">
    <property type="entry name" value="DUF2838"/>
    <property type="match status" value="1"/>
</dbReference>
<accession>A0A2P6TG13</accession>
<comment type="caution">
    <text evidence="15">The sequence shown here is derived from an EMBL/GenBank/DDBJ whole genome shotgun (WGS) entry which is preliminary data.</text>
</comment>
<feature type="transmembrane region" description="Helical" evidence="14">
    <location>
        <begin position="124"/>
        <end position="141"/>
    </location>
</feature>
<feature type="transmembrane region" description="Helical" evidence="14">
    <location>
        <begin position="365"/>
        <end position="385"/>
    </location>
</feature>
<dbReference type="GO" id="GO:0016020">
    <property type="term" value="C:membrane"/>
    <property type="evidence" value="ECO:0007669"/>
    <property type="project" value="UniProtKB-SubCell"/>
</dbReference>
<evidence type="ECO:0000256" key="9">
    <source>
        <dbReference type="ARBA" id="ARBA00023136"/>
    </source>
</evidence>
<evidence type="ECO:0000256" key="2">
    <source>
        <dbReference type="ARBA" id="ARBA00006675"/>
    </source>
</evidence>
<organism evidence="15 16">
    <name type="scientific">Chlorella sorokiniana</name>
    <name type="common">Freshwater green alga</name>
    <dbReference type="NCBI Taxonomy" id="3076"/>
    <lineage>
        <taxon>Eukaryota</taxon>
        <taxon>Viridiplantae</taxon>
        <taxon>Chlorophyta</taxon>
        <taxon>core chlorophytes</taxon>
        <taxon>Trebouxiophyceae</taxon>
        <taxon>Chlorellales</taxon>
        <taxon>Chlorellaceae</taxon>
        <taxon>Chlorella clade</taxon>
        <taxon>Chlorella</taxon>
    </lineage>
</organism>
<evidence type="ECO:0000256" key="13">
    <source>
        <dbReference type="SAM" id="MobiDB-lite"/>
    </source>
</evidence>
<dbReference type="OrthoDB" id="406287at2759"/>
<dbReference type="Proteomes" id="UP000239899">
    <property type="component" value="Unassembled WGS sequence"/>
</dbReference>
<dbReference type="PANTHER" id="PTHR31201:SF1">
    <property type="entry name" value="GLYCEROPHOSPHOCHOLINE ACYLTRANSFERASE 1"/>
    <property type="match status" value="1"/>
</dbReference>
<keyword evidence="11" id="KW-1208">Phospholipid metabolism</keyword>
<feature type="transmembrane region" description="Helical" evidence="14">
    <location>
        <begin position="173"/>
        <end position="192"/>
    </location>
</feature>
<keyword evidence="10" id="KW-0594">Phospholipid biosynthesis</keyword>
<feature type="transmembrane region" description="Helical" evidence="14">
    <location>
        <begin position="147"/>
        <end position="166"/>
    </location>
</feature>
<feature type="region of interest" description="Disordered" evidence="13">
    <location>
        <begin position="401"/>
        <end position="422"/>
    </location>
</feature>
<proteinExistence type="inferred from homology"/>
<dbReference type="GO" id="GO:0006656">
    <property type="term" value="P:phosphatidylcholine biosynthetic process"/>
    <property type="evidence" value="ECO:0007669"/>
    <property type="project" value="TreeGrafter"/>
</dbReference>
<keyword evidence="6 14" id="KW-0812">Transmembrane</keyword>
<keyword evidence="12" id="KW-0012">Acyltransferase</keyword>
<evidence type="ECO:0000313" key="15">
    <source>
        <dbReference type="EMBL" id="PRW33056.1"/>
    </source>
</evidence>
<evidence type="ECO:0000313" key="16">
    <source>
        <dbReference type="Proteomes" id="UP000239899"/>
    </source>
</evidence>
<evidence type="ECO:0000256" key="1">
    <source>
        <dbReference type="ARBA" id="ARBA00004141"/>
    </source>
</evidence>
<feature type="compositionally biased region" description="Low complexity" evidence="13">
    <location>
        <begin position="401"/>
        <end position="414"/>
    </location>
</feature>
<evidence type="ECO:0000256" key="14">
    <source>
        <dbReference type="SAM" id="Phobius"/>
    </source>
</evidence>
<sequence>MPDTTQDSQGAAAPPRPLPALMRSATFQQRLQDLHSTTMARVEPLLESAGSALEDLGDELGVLFDPEAINEMLAHEPGKVPVSAKSQAALAAQEAVQEQAEEAQMHRMTKSLLDPSKIMLKDKLAFVIGVTNVALTAFWIGRWPQTYHWYWLFKDIVLFTLRYFIYVKQGMHYMMFEYCYFANLLSLYHLFFAPQSALLRKFAFAVMSGPLMWSIVAMRNSLVFHDGDKITTLMMHASPALSAWCMRWYPQPRWTAGMSPDQLAAYNSASWFDMAIAPAALNLVWVVSYYLIIFVLVGKRIQARGYQNMFTAMVERPSARKSALAKLVLSAPKPLQPLVYLSIHTFAAWLSLLPTKLWFDSFTLHTMVLAGVLLWSTWNGANFYFRVFAKKLMADQAAKAEAKPAAAPTAAAGGAADGKKDS</sequence>
<gene>
    <name evidence="15" type="ORF">C2E21_8150</name>
</gene>
<feature type="transmembrane region" description="Helical" evidence="14">
    <location>
        <begin position="269"/>
        <end position="297"/>
    </location>
</feature>
<evidence type="ECO:0000256" key="10">
    <source>
        <dbReference type="ARBA" id="ARBA00023209"/>
    </source>
</evidence>
<dbReference type="GO" id="GO:0016746">
    <property type="term" value="F:acyltransferase activity"/>
    <property type="evidence" value="ECO:0007669"/>
    <property type="project" value="UniProtKB-KW"/>
</dbReference>
<comment type="similarity">
    <text evidence="2">Belongs to the GPC1 family.</text>
</comment>